<accession>A0ABR0Q827</accession>
<dbReference type="Proteomes" id="UP001358586">
    <property type="component" value="Chromosome 4"/>
</dbReference>
<gene>
    <name evidence="1" type="ORF">PVK06_010998</name>
</gene>
<evidence type="ECO:0000313" key="1">
    <source>
        <dbReference type="EMBL" id="KAK5835310.1"/>
    </source>
</evidence>
<keyword evidence="2" id="KW-1185">Reference proteome</keyword>
<comment type="caution">
    <text evidence="1">The sequence shown here is derived from an EMBL/GenBank/DDBJ whole genome shotgun (WGS) entry which is preliminary data.</text>
</comment>
<evidence type="ECO:0000313" key="2">
    <source>
        <dbReference type="Proteomes" id="UP001358586"/>
    </source>
</evidence>
<protein>
    <submittedName>
        <fullName evidence="1">Uncharacterized protein</fullName>
    </submittedName>
</protein>
<organism evidence="1 2">
    <name type="scientific">Gossypium arboreum</name>
    <name type="common">Tree cotton</name>
    <name type="synonym">Gossypium nanking</name>
    <dbReference type="NCBI Taxonomy" id="29729"/>
    <lineage>
        <taxon>Eukaryota</taxon>
        <taxon>Viridiplantae</taxon>
        <taxon>Streptophyta</taxon>
        <taxon>Embryophyta</taxon>
        <taxon>Tracheophyta</taxon>
        <taxon>Spermatophyta</taxon>
        <taxon>Magnoliopsida</taxon>
        <taxon>eudicotyledons</taxon>
        <taxon>Gunneridae</taxon>
        <taxon>Pentapetalae</taxon>
        <taxon>rosids</taxon>
        <taxon>malvids</taxon>
        <taxon>Malvales</taxon>
        <taxon>Malvaceae</taxon>
        <taxon>Malvoideae</taxon>
        <taxon>Gossypium</taxon>
    </lineage>
</organism>
<name>A0ABR0Q827_GOSAR</name>
<proteinExistence type="predicted"/>
<dbReference type="EMBL" id="JARKNE010000004">
    <property type="protein sequence ID" value="KAK5835310.1"/>
    <property type="molecule type" value="Genomic_DNA"/>
</dbReference>
<reference evidence="1 2" key="1">
    <citation type="submission" date="2023-03" db="EMBL/GenBank/DDBJ databases">
        <title>WGS of Gossypium arboreum.</title>
        <authorList>
            <person name="Yu D."/>
        </authorList>
    </citation>
    <scope>NUCLEOTIDE SEQUENCE [LARGE SCALE GENOMIC DNA]</scope>
    <source>
        <tissue evidence="1">Leaf</tissue>
    </source>
</reference>
<sequence>MTKFLEKSTMKGKQDQLLVEGVSKSPFQILEDNGDENEVVFDKETEYYQMKNKEIEYSQMKNKVNLKGK</sequence>